<dbReference type="EMBL" id="JBIGHV010000010">
    <property type="protein sequence ID" value="MFG6432927.1"/>
    <property type="molecule type" value="Genomic_DNA"/>
</dbReference>
<evidence type="ECO:0000313" key="1">
    <source>
        <dbReference type="EMBL" id="MFG6432927.1"/>
    </source>
</evidence>
<proteinExistence type="predicted"/>
<accession>A0ABW7FCH7</accession>
<keyword evidence="2" id="KW-1185">Reference proteome</keyword>
<evidence type="ECO:0008006" key="3">
    <source>
        <dbReference type="Google" id="ProtNLM"/>
    </source>
</evidence>
<gene>
    <name evidence="1" type="ORF">ACG00Y_23630</name>
</gene>
<organism evidence="1 2">
    <name type="scientific">Pelomonas parva</name>
    <dbReference type="NCBI Taxonomy" id="3299032"/>
    <lineage>
        <taxon>Bacteria</taxon>
        <taxon>Pseudomonadati</taxon>
        <taxon>Pseudomonadota</taxon>
        <taxon>Betaproteobacteria</taxon>
        <taxon>Burkholderiales</taxon>
        <taxon>Sphaerotilaceae</taxon>
        <taxon>Roseateles</taxon>
    </lineage>
</organism>
<comment type="caution">
    <text evidence="1">The sequence shown here is derived from an EMBL/GenBank/DDBJ whole genome shotgun (WGS) entry which is preliminary data.</text>
</comment>
<dbReference type="Proteomes" id="UP001606210">
    <property type="component" value="Unassembled WGS sequence"/>
</dbReference>
<dbReference type="RefSeq" id="WP_394483190.1">
    <property type="nucleotide sequence ID" value="NZ_JBIGHV010000010.1"/>
</dbReference>
<sequence>MTLSRRQALQAVLAGATVTPIAATAATSASARRLALKLRSHGVLQGVKKLAD</sequence>
<protein>
    <recommendedName>
        <fullName evidence="3">Twin-arginine translocation signal domain-containing protein</fullName>
    </recommendedName>
</protein>
<dbReference type="PROSITE" id="PS51318">
    <property type="entry name" value="TAT"/>
    <property type="match status" value="1"/>
</dbReference>
<evidence type="ECO:0000313" key="2">
    <source>
        <dbReference type="Proteomes" id="UP001606210"/>
    </source>
</evidence>
<name>A0ABW7FCH7_9BURK</name>
<reference evidence="1 2" key="1">
    <citation type="submission" date="2024-08" db="EMBL/GenBank/DDBJ databases">
        <authorList>
            <person name="Lu H."/>
        </authorList>
    </citation>
    <scope>NUCLEOTIDE SEQUENCE [LARGE SCALE GENOMIC DNA]</scope>
    <source>
        <strain evidence="1 2">LYH14W</strain>
    </source>
</reference>
<dbReference type="InterPro" id="IPR006311">
    <property type="entry name" value="TAT_signal"/>
</dbReference>